<proteinExistence type="inferred from homology"/>
<dbReference type="FunFam" id="3.40.50.300:FF:000216">
    <property type="entry name" value="Type VII secretion ATPase EccA"/>
    <property type="match status" value="1"/>
</dbReference>
<dbReference type="Gene3D" id="1.10.8.60">
    <property type="match status" value="1"/>
</dbReference>
<evidence type="ECO:0000259" key="4">
    <source>
        <dbReference type="SMART" id="SM00382"/>
    </source>
</evidence>
<dbReference type="AlphaFoldDB" id="A0A081PQS8"/>
<dbReference type="PANTHER" id="PTHR43392:SF2">
    <property type="entry name" value="AAA-TYPE ATPASE FAMILY PROTEIN _ ANKYRIN REPEAT FAMILY PROTEIN"/>
    <property type="match status" value="1"/>
</dbReference>
<dbReference type="InterPro" id="IPR050773">
    <property type="entry name" value="CbxX/CfxQ_RuBisCO_ESX"/>
</dbReference>
<dbReference type="Proteomes" id="UP000028093">
    <property type="component" value="Unassembled WGS sequence"/>
</dbReference>
<dbReference type="InterPro" id="IPR003959">
    <property type="entry name" value="ATPase_AAA_core"/>
</dbReference>
<accession>A0A081PQS8</accession>
<evidence type="ECO:0000313" key="5">
    <source>
        <dbReference type="EMBL" id="KEQ33051.1"/>
    </source>
</evidence>
<dbReference type="RefSeq" id="WP_033681720.1">
    <property type="nucleotide sequence ID" value="NZ_JPFT01000005.1"/>
</dbReference>
<comment type="caution">
    <text evidence="5">The sequence shown here is derived from an EMBL/GenBank/DDBJ whole genome shotgun (WGS) entry which is preliminary data.</text>
</comment>
<dbReference type="Pfam" id="PF17866">
    <property type="entry name" value="AAA_lid_6"/>
    <property type="match status" value="1"/>
</dbReference>
<reference evidence="5 6" key="1">
    <citation type="submission" date="2014-05" db="EMBL/GenBank/DDBJ databases">
        <authorList>
            <person name="Daugherty S.C."/>
            <person name="Tallon L.J."/>
            <person name="Sadzewicz L."/>
            <person name="Kilian M."/>
            <person name="Tettelin H."/>
        </authorList>
    </citation>
    <scope>NUCLEOTIDE SEQUENCE [LARGE SCALE GENOMIC DNA]</scope>
    <source>
        <strain evidence="5 6">SK1126</strain>
    </source>
</reference>
<dbReference type="Pfam" id="PF00004">
    <property type="entry name" value="AAA"/>
    <property type="match status" value="1"/>
</dbReference>
<keyword evidence="3" id="KW-0067">ATP-binding</keyword>
<feature type="domain" description="AAA+ ATPase" evidence="4">
    <location>
        <begin position="140"/>
        <end position="279"/>
    </location>
</feature>
<comment type="similarity">
    <text evidence="1">Belongs to the CbxX/CfxQ family.</text>
</comment>
<dbReference type="EMBL" id="JPFT01000005">
    <property type="protein sequence ID" value="KEQ33051.1"/>
    <property type="molecule type" value="Genomic_DNA"/>
</dbReference>
<dbReference type="GO" id="GO:0005524">
    <property type="term" value="F:ATP binding"/>
    <property type="evidence" value="ECO:0007669"/>
    <property type="project" value="UniProtKB-KW"/>
</dbReference>
<name>A0A081PQS8_STRMT</name>
<sequence length="373" mass="42640">MSTSRDKLICSAKKLDFYFGKENNYLDKVNNIIANHTDTKSVAELYKSIFLLQQANKRNKLTSLLKDLSDNLASFLGYTYLFDTLEKELGQQKKSSLDDLLVELNQLVGLEKVKKEVSRLIIYQKVQSKRKESGLNIPKRTLHMAFMGNPGTGKTTVARIIGRMYYQLGLLSKGHFLEVSRTDLIAGYQGQTALKVKNVIKKAKGGVLFIDEAYSITENENTDSYGRECLTELTKALEDSRDDLIVIVAGYTEPMNHFFESNPGLKSRFNYFINFENYSSTELLGILETLARKDDYHIDDKLKEVLLNYFNEKLESNLTNFSNGRFVRNLYEDLIMNQAVRLNQSEAVNLKELTLLIKADFCLDENRSSDIDL</sequence>
<protein>
    <submittedName>
        <fullName evidence="5">ATPase associated with various cellular activities family protein</fullName>
    </submittedName>
</protein>
<dbReference type="SMART" id="SM00382">
    <property type="entry name" value="AAA"/>
    <property type="match status" value="1"/>
</dbReference>
<evidence type="ECO:0000313" key="6">
    <source>
        <dbReference type="Proteomes" id="UP000028093"/>
    </source>
</evidence>
<evidence type="ECO:0000256" key="2">
    <source>
        <dbReference type="ARBA" id="ARBA00022741"/>
    </source>
</evidence>
<dbReference type="InterPro" id="IPR003593">
    <property type="entry name" value="AAA+_ATPase"/>
</dbReference>
<dbReference type="PATRIC" id="fig|28037.99.peg.883"/>
<dbReference type="SUPFAM" id="SSF52540">
    <property type="entry name" value="P-loop containing nucleoside triphosphate hydrolases"/>
    <property type="match status" value="1"/>
</dbReference>
<evidence type="ECO:0000256" key="3">
    <source>
        <dbReference type="ARBA" id="ARBA00022840"/>
    </source>
</evidence>
<organism evidence="5 6">
    <name type="scientific">Streptococcus mitis</name>
    <dbReference type="NCBI Taxonomy" id="28037"/>
    <lineage>
        <taxon>Bacteria</taxon>
        <taxon>Bacillati</taxon>
        <taxon>Bacillota</taxon>
        <taxon>Bacilli</taxon>
        <taxon>Lactobacillales</taxon>
        <taxon>Streptococcaceae</taxon>
        <taxon>Streptococcus</taxon>
        <taxon>Streptococcus mitis group</taxon>
    </lineage>
</organism>
<gene>
    <name evidence="5" type="ORF">SK1126_0955</name>
</gene>
<dbReference type="PRINTS" id="PR00819">
    <property type="entry name" value="CBXCFQXSUPER"/>
</dbReference>
<dbReference type="InterPro" id="IPR027417">
    <property type="entry name" value="P-loop_NTPase"/>
</dbReference>
<dbReference type="Gene3D" id="3.40.50.300">
    <property type="entry name" value="P-loop containing nucleotide triphosphate hydrolases"/>
    <property type="match status" value="1"/>
</dbReference>
<dbReference type="PANTHER" id="PTHR43392">
    <property type="entry name" value="AAA-TYPE ATPASE FAMILY PROTEIN / ANKYRIN REPEAT FAMILY PROTEIN"/>
    <property type="match status" value="1"/>
</dbReference>
<dbReference type="InterPro" id="IPR000641">
    <property type="entry name" value="CbxX/CfxQ"/>
</dbReference>
<dbReference type="InterPro" id="IPR041627">
    <property type="entry name" value="AAA_lid_6"/>
</dbReference>
<evidence type="ECO:0000256" key="1">
    <source>
        <dbReference type="ARBA" id="ARBA00010378"/>
    </source>
</evidence>
<dbReference type="GO" id="GO:0016887">
    <property type="term" value="F:ATP hydrolysis activity"/>
    <property type="evidence" value="ECO:0007669"/>
    <property type="project" value="InterPro"/>
</dbReference>
<keyword evidence="2" id="KW-0547">Nucleotide-binding</keyword>